<evidence type="ECO:0000256" key="3">
    <source>
        <dbReference type="PROSITE-ProRule" id="PRU00221"/>
    </source>
</evidence>
<comment type="caution">
    <text evidence="5">The sequence shown here is derived from an EMBL/GenBank/DDBJ whole genome shotgun (WGS) entry which is preliminary data.</text>
</comment>
<dbReference type="AlphaFoldDB" id="A0AAV2QTN9"/>
<accession>A0AAV2QTN9</accession>
<feature type="compositionally biased region" description="Polar residues" evidence="4">
    <location>
        <begin position="31"/>
        <end position="53"/>
    </location>
</feature>
<proteinExistence type="predicted"/>
<feature type="region of interest" description="Disordered" evidence="4">
    <location>
        <begin position="1"/>
        <end position="98"/>
    </location>
</feature>
<feature type="non-terminal residue" evidence="5">
    <location>
        <position position="292"/>
    </location>
</feature>
<dbReference type="PROSITE" id="PS50294">
    <property type="entry name" value="WD_REPEATS_REGION"/>
    <property type="match status" value="1"/>
</dbReference>
<keyword evidence="2" id="KW-0677">Repeat</keyword>
<dbReference type="PROSITE" id="PS00678">
    <property type="entry name" value="WD_REPEATS_1"/>
    <property type="match status" value="1"/>
</dbReference>
<reference evidence="5 6" key="1">
    <citation type="submission" date="2024-05" db="EMBL/GenBank/DDBJ databases">
        <authorList>
            <person name="Wallberg A."/>
        </authorList>
    </citation>
    <scope>NUCLEOTIDE SEQUENCE [LARGE SCALE GENOMIC DNA]</scope>
</reference>
<dbReference type="InterPro" id="IPR036322">
    <property type="entry name" value="WD40_repeat_dom_sf"/>
</dbReference>
<evidence type="ECO:0000256" key="4">
    <source>
        <dbReference type="SAM" id="MobiDB-lite"/>
    </source>
</evidence>
<dbReference type="EMBL" id="CAXKWB010010164">
    <property type="protein sequence ID" value="CAL4097079.1"/>
    <property type="molecule type" value="Genomic_DNA"/>
</dbReference>
<name>A0AAV2QTN9_MEGNR</name>
<keyword evidence="6" id="KW-1185">Reference proteome</keyword>
<evidence type="ECO:0008006" key="7">
    <source>
        <dbReference type="Google" id="ProtNLM"/>
    </source>
</evidence>
<evidence type="ECO:0000256" key="2">
    <source>
        <dbReference type="ARBA" id="ARBA00022737"/>
    </source>
</evidence>
<dbReference type="InterPro" id="IPR019775">
    <property type="entry name" value="WD40_repeat_CS"/>
</dbReference>
<protein>
    <recommendedName>
        <fullName evidence="7">Kinesin-like protein KIF21A</fullName>
    </recommendedName>
</protein>
<evidence type="ECO:0000256" key="1">
    <source>
        <dbReference type="ARBA" id="ARBA00022574"/>
    </source>
</evidence>
<evidence type="ECO:0000313" key="5">
    <source>
        <dbReference type="EMBL" id="CAL4097079.1"/>
    </source>
</evidence>
<feature type="compositionally biased region" description="Polar residues" evidence="4">
    <location>
        <begin position="75"/>
        <end position="98"/>
    </location>
</feature>
<dbReference type="PANTHER" id="PTHR19848">
    <property type="entry name" value="WD40 REPEAT PROTEIN"/>
    <property type="match status" value="1"/>
</dbReference>
<keyword evidence="1 3" id="KW-0853">WD repeat</keyword>
<dbReference type="SUPFAM" id="SSF50978">
    <property type="entry name" value="WD40 repeat-like"/>
    <property type="match status" value="1"/>
</dbReference>
<dbReference type="PROSITE" id="PS50082">
    <property type="entry name" value="WD_REPEATS_2"/>
    <property type="match status" value="1"/>
</dbReference>
<dbReference type="SMART" id="SM00320">
    <property type="entry name" value="WD40"/>
    <property type="match status" value="4"/>
</dbReference>
<dbReference type="Proteomes" id="UP001497623">
    <property type="component" value="Unassembled WGS sequence"/>
</dbReference>
<dbReference type="PANTHER" id="PTHR19848:SF8">
    <property type="entry name" value="F-BOX AND WD REPEAT DOMAIN CONTAINING 7"/>
    <property type="match status" value="1"/>
</dbReference>
<dbReference type="InterPro" id="IPR001680">
    <property type="entry name" value="WD40_rpt"/>
</dbReference>
<evidence type="ECO:0000313" key="6">
    <source>
        <dbReference type="Proteomes" id="UP001497623"/>
    </source>
</evidence>
<feature type="repeat" description="WD" evidence="3">
    <location>
        <begin position="112"/>
        <end position="151"/>
    </location>
</feature>
<sequence length="292" mass="32085">MANRPEKPSPILSRKNYDRQESTSPRLGRRSYTSLSTSNLNYVRQNSADNNPEMTPPTSPTMYRRSTSRDENVFSRLTSTPSVKENRPDTGTINPHTGRMSQRSVLACTHVAQGHSKAVLSVFATDDLLFSASKDRTVKVWDLVRGQEIQSLGGHPNNVQCVKYHEAQRVCFTVSSSFIKVWDLRENPSKCVKTLSSSGLTTNGPTQIASHSRTLQMPAGETQINDIALSNTTNILYSAGGNIVRIWDLRKHHSVGKLAGGHQAAVMCLAVDSTCPGQDTVATGSKDHYIKV</sequence>
<dbReference type="Gene3D" id="2.130.10.10">
    <property type="entry name" value="YVTN repeat-like/Quinoprotein amine dehydrogenase"/>
    <property type="match status" value="2"/>
</dbReference>
<organism evidence="5 6">
    <name type="scientific">Meganyctiphanes norvegica</name>
    <name type="common">Northern krill</name>
    <name type="synonym">Thysanopoda norvegica</name>
    <dbReference type="NCBI Taxonomy" id="48144"/>
    <lineage>
        <taxon>Eukaryota</taxon>
        <taxon>Metazoa</taxon>
        <taxon>Ecdysozoa</taxon>
        <taxon>Arthropoda</taxon>
        <taxon>Crustacea</taxon>
        <taxon>Multicrustacea</taxon>
        <taxon>Malacostraca</taxon>
        <taxon>Eumalacostraca</taxon>
        <taxon>Eucarida</taxon>
        <taxon>Euphausiacea</taxon>
        <taxon>Euphausiidae</taxon>
        <taxon>Meganyctiphanes</taxon>
    </lineage>
</organism>
<dbReference type="InterPro" id="IPR015943">
    <property type="entry name" value="WD40/YVTN_repeat-like_dom_sf"/>
</dbReference>
<gene>
    <name evidence="5" type="ORF">MNOR_LOCUS15899</name>
</gene>
<dbReference type="Pfam" id="PF00400">
    <property type="entry name" value="WD40"/>
    <property type="match status" value="4"/>
</dbReference>